<comment type="subcellular location">
    <subcellularLocation>
        <location evidence="3">Host cytoplasm</location>
    </subcellularLocation>
    <subcellularLocation>
        <location evidence="2">Host mitochondrion</location>
    </subcellularLocation>
    <subcellularLocation>
        <location evidence="1">Host nucleus</location>
    </subcellularLocation>
</comment>
<reference evidence="26 27" key="1">
    <citation type="submission" date="2014-04" db="EMBL/GenBank/DDBJ databases">
        <authorList>
            <person name="Das S."/>
            <person name="Halpin R.A."/>
            <person name="Bera J."/>
            <person name="Fedorova N."/>
            <person name="Tsitrin T."/>
            <person name="Stockwell T."/>
            <person name="Amedeo P."/>
            <person name="Bishop B."/>
            <person name="Gupta N."/>
            <person name="Hoover J."/>
            <person name="Katzel D."/>
            <person name="Schobel S."/>
            <person name="Shrivastava S."/>
            <person name="Hartert T."/>
            <person name="Moore M."/>
            <person name="Chappell J."/>
            <person name="Larkin E."/>
            <person name="Wentworth D.E."/>
            <person name="Anderson L.J."/>
        </authorList>
    </citation>
    <scope>NUCLEOTIDE SEQUENCE [LARGE SCALE GENOMIC DNA]</scope>
    <source>
        <strain evidence="26">RSVA/Homo sapiens/USA/LA2_13/2012</strain>
    </source>
</reference>
<keyword evidence="7" id="KW-1080">Inhibition of host adaptive immune response by virus</keyword>
<evidence type="ECO:0000256" key="24">
    <source>
        <dbReference type="ARBA" id="ARBA00030528"/>
    </source>
</evidence>
<evidence type="ECO:0000256" key="7">
    <source>
        <dbReference type="ARBA" id="ARBA00022560"/>
    </source>
</evidence>
<keyword evidence="12" id="KW-1093">Inhibition of host IRF7 by virus</keyword>
<dbReference type="EMBL" id="KJ672465">
    <property type="protein sequence ID" value="AHX57420.1"/>
    <property type="molecule type" value="Viral_cRNA"/>
</dbReference>
<evidence type="ECO:0000313" key="27">
    <source>
        <dbReference type="Proteomes" id="UP000151293"/>
    </source>
</evidence>
<keyword evidence="18" id="KW-1088">Inhibition of host RIG-I by virus</keyword>
<keyword evidence="8" id="KW-1048">Host nucleus</keyword>
<evidence type="ECO:0000256" key="19">
    <source>
        <dbReference type="ARBA" id="ARBA00023147"/>
    </source>
</evidence>
<proteinExistence type="inferred from homology"/>
<sequence>MGSNSLCMIKVRLQNLFDNDEVALLKITCYTDKLIQLTNALAKAVIHTIKLNGIVFVHVITSSDICPNNNIVVKSNFTTMPVLQNGGYIWEMMELTHCSQPNGLIDDNCEIKFSKKLSDSTMTNYMNQLSELLGFDLNP</sequence>
<evidence type="ECO:0000256" key="6">
    <source>
        <dbReference type="ARBA" id="ARBA00022482"/>
    </source>
</evidence>
<dbReference type="GO" id="GO:0039504">
    <property type="term" value="P:symbiont-mediated suppression of host adaptive immune response"/>
    <property type="evidence" value="ECO:0007669"/>
    <property type="project" value="UniProtKB-KW"/>
</dbReference>
<protein>
    <recommendedName>
        <fullName evidence="5">Non-structural protein 1</fullName>
    </recommendedName>
    <alternativeName>
        <fullName evidence="24">Non-structural protein 1C</fullName>
    </alternativeName>
</protein>
<accession>A0A023RAP1</accession>
<dbReference type="GO" id="GO:0039723">
    <property type="term" value="P:symbiont-mediated suppression of host cytoplasmic pattern recognition receptor signaling pathway via inhibition of TBK1 activity"/>
    <property type="evidence" value="ECO:0007669"/>
    <property type="project" value="UniProtKB-KW"/>
</dbReference>
<dbReference type="GO" id="GO:0039548">
    <property type="term" value="P:symbiont-mediated suppression of host cytoplasmic pattern recognition receptor signaling pathway via inhibition of IRF3 activity"/>
    <property type="evidence" value="ECO:0007669"/>
    <property type="project" value="UniProtKB-KW"/>
</dbReference>
<evidence type="ECO:0000256" key="5">
    <source>
        <dbReference type="ARBA" id="ARBA00016002"/>
    </source>
</evidence>
<evidence type="ECO:0000256" key="4">
    <source>
        <dbReference type="ARBA" id="ARBA00007403"/>
    </source>
</evidence>
<dbReference type="GO" id="GO:0039564">
    <property type="term" value="P:symbiont-mediated suppression of host JAK-STAT cascade via inhibition of STAT2 activity"/>
    <property type="evidence" value="ECO:0007669"/>
    <property type="project" value="UniProtKB-KW"/>
</dbReference>
<dbReference type="GO" id="GO:0039722">
    <property type="term" value="P:symbiont-mediated suppression of host toll-like receptor signaling pathway"/>
    <property type="evidence" value="ECO:0007669"/>
    <property type="project" value="UniProtKB-KW"/>
</dbReference>
<evidence type="ECO:0000256" key="14">
    <source>
        <dbReference type="ARBA" id="ARBA00022883"/>
    </source>
</evidence>
<evidence type="ECO:0000256" key="10">
    <source>
        <dbReference type="ARBA" id="ARBA00022632"/>
    </source>
</evidence>
<evidence type="ECO:0000256" key="20">
    <source>
        <dbReference type="ARBA" id="ARBA00023200"/>
    </source>
</evidence>
<evidence type="ECO:0000256" key="11">
    <source>
        <dbReference type="ARBA" id="ARBA00022802"/>
    </source>
</evidence>
<keyword evidence="21" id="KW-0922">Interferon antiviral system evasion</keyword>
<organismHost>
    <name type="scientific">Homo sapiens</name>
    <name type="common">Human</name>
    <dbReference type="NCBI Taxonomy" id="9606"/>
</organismHost>
<keyword evidence="15" id="KW-1092">Inhibition of host IRF3 by virus</keyword>
<keyword evidence="23" id="KW-1119">Modulation of host cell apoptosis by virus</keyword>
<evidence type="ECO:0000256" key="3">
    <source>
        <dbReference type="ARBA" id="ARBA00004192"/>
    </source>
</evidence>
<dbReference type="GO" id="GO:0039502">
    <property type="term" value="P:symbiont-mediated suppression of host type I interferon-mediated signaling pathway"/>
    <property type="evidence" value="ECO:0007669"/>
    <property type="project" value="UniProtKB-KW"/>
</dbReference>
<comment type="similarity">
    <text evidence="4">Belongs to the pneumovirus non-structural protein 1 family.</text>
</comment>
<keyword evidence="17" id="KW-1097">Inhibition of host MAVS by virus</keyword>
<keyword evidence="6" id="KW-1113">Inhibition of host RLR pathway by virus</keyword>
<evidence type="ECO:0000256" key="23">
    <source>
        <dbReference type="ARBA" id="ARBA00023323"/>
    </source>
</evidence>
<dbReference type="InterPro" id="IPR005099">
    <property type="entry name" value="Pneumo_NS1"/>
</dbReference>
<keyword evidence="11" id="KW-1225">Inhibition of host TLR pathway by virus</keyword>
<dbReference type="GO" id="GO:0039557">
    <property type="term" value="P:symbiont-mediated suppression of host cytoplasmic pattern recognition receptor signaling pathway via inhibition of IRF7 activity"/>
    <property type="evidence" value="ECO:0007669"/>
    <property type="project" value="UniProtKB-KW"/>
</dbReference>
<evidence type="ECO:0000256" key="15">
    <source>
        <dbReference type="ARBA" id="ARBA00022931"/>
    </source>
</evidence>
<evidence type="ECO:0000256" key="13">
    <source>
        <dbReference type="ARBA" id="ARBA00022830"/>
    </source>
</evidence>
<dbReference type="GO" id="GO:0052150">
    <property type="term" value="P:symbiont-mediated perturbation of host apoptosis"/>
    <property type="evidence" value="ECO:0007669"/>
    <property type="project" value="UniProtKB-KW"/>
</dbReference>
<keyword evidence="9" id="KW-0945">Host-virus interaction</keyword>
<dbReference type="GO" id="GO:0039545">
    <property type="term" value="P:symbiont-mediated suppression of host cytoplasmic pattern recognition receptor signaling pathway via inhibition of MAVS activity"/>
    <property type="evidence" value="ECO:0007669"/>
    <property type="project" value="UniProtKB-KW"/>
</dbReference>
<evidence type="ECO:0000256" key="8">
    <source>
        <dbReference type="ARBA" id="ARBA00022562"/>
    </source>
</evidence>
<keyword evidence="14" id="KW-1106">Inhibition of host STAT2 by virus</keyword>
<dbReference type="Pfam" id="PF03438">
    <property type="entry name" value="Pneumo_NS1"/>
    <property type="match status" value="1"/>
</dbReference>
<evidence type="ECO:0000256" key="9">
    <source>
        <dbReference type="ARBA" id="ARBA00022581"/>
    </source>
</evidence>
<evidence type="ECO:0000313" key="26">
    <source>
        <dbReference type="EMBL" id="AHX57420.1"/>
    </source>
</evidence>
<dbReference type="Proteomes" id="UP000151293">
    <property type="component" value="Genome"/>
</dbReference>
<gene>
    <name evidence="26" type="primary">NS1</name>
    <name evidence="26" type="ORF">U731_45570gpNS1</name>
</gene>
<keyword evidence="13" id="KW-1114">Inhibition of host interferon signaling pathway by virus</keyword>
<evidence type="ECO:0000256" key="17">
    <source>
        <dbReference type="ARBA" id="ARBA00022986"/>
    </source>
</evidence>
<comment type="subunit">
    <text evidence="25">Monomer. Homomultimer. Heteromultimer with NS2. Interacts with the matrix protein M. Interacts with host ELOC and CUL2; this interaction allows NS1 to form an active E3 ligase with ELOC and CUL2. Interacts with host IRF3; this interaction leads to the disrupted association of IRF3 with CREBBP and thus reduced binding of IRF3 to the IFN-beta promoter. Interacts with host MAVS; this interaction prevents MAVS binding to RIGI and inhibits signaling pathway leading to interferon production. Interacts with host MAP1B/microtubule-associated protein 1B. Interacts with host TRIM25 (via SPRY domain); this interaction suppresses RIGI ubiquitination and results in decreased interaction between RIGI and MAVS.</text>
</comment>
<evidence type="ECO:0000256" key="12">
    <source>
        <dbReference type="ARBA" id="ARBA00022811"/>
    </source>
</evidence>
<evidence type="ECO:0000256" key="22">
    <source>
        <dbReference type="ARBA" id="ARBA00023280"/>
    </source>
</evidence>
<keyword evidence="10" id="KW-1090">Inhibition of host innate immune response by virus</keyword>
<dbReference type="GO" id="GO:0039540">
    <property type="term" value="P:symbiont-mediated suppression of host cytoplasmic pattern recognition receptor signaling pathway via inhibition of RIG-I activity"/>
    <property type="evidence" value="ECO:0007669"/>
    <property type="project" value="UniProtKB-KW"/>
</dbReference>
<keyword evidence="16" id="KW-1223">Inhibition of host TBK1 by virus</keyword>
<name>A0A023RAP1_HRSV</name>
<evidence type="ECO:0000256" key="16">
    <source>
        <dbReference type="ARBA" id="ARBA00022965"/>
    </source>
</evidence>
<keyword evidence="19" id="KW-1045">Host mitochondrion</keyword>
<evidence type="ECO:0000256" key="18">
    <source>
        <dbReference type="ARBA" id="ARBA00023090"/>
    </source>
</evidence>
<evidence type="ECO:0000256" key="25">
    <source>
        <dbReference type="ARBA" id="ARBA00046646"/>
    </source>
</evidence>
<dbReference type="GO" id="GO:0042025">
    <property type="term" value="C:host cell nucleus"/>
    <property type="evidence" value="ECO:0007669"/>
    <property type="project" value="UniProtKB-SubCell"/>
</dbReference>
<keyword evidence="22" id="KW-0899">Viral immunoevasion</keyword>
<evidence type="ECO:0000256" key="1">
    <source>
        <dbReference type="ARBA" id="ARBA00004147"/>
    </source>
</evidence>
<dbReference type="GO" id="GO:0033650">
    <property type="term" value="C:host cell mitochondrion"/>
    <property type="evidence" value="ECO:0007669"/>
    <property type="project" value="UniProtKB-SubCell"/>
</dbReference>
<evidence type="ECO:0000256" key="2">
    <source>
        <dbReference type="ARBA" id="ARBA00004181"/>
    </source>
</evidence>
<evidence type="ECO:0000256" key="21">
    <source>
        <dbReference type="ARBA" id="ARBA00023258"/>
    </source>
</evidence>
<keyword evidence="20" id="KW-1035">Host cytoplasm</keyword>
<organism evidence="26 27">
    <name type="scientific">Human respiratory syncytial virus</name>
    <dbReference type="NCBI Taxonomy" id="11250"/>
    <lineage>
        <taxon>Viruses</taxon>
        <taxon>Riboviria</taxon>
        <taxon>Orthornavirae</taxon>
        <taxon>Negarnaviricota</taxon>
        <taxon>Haploviricotina</taxon>
        <taxon>Monjiviricetes</taxon>
        <taxon>Mononegavirales</taxon>
        <taxon>Pneumoviridae</taxon>
        <taxon>Orthopneumovirus</taxon>
        <taxon>Orthopneumovirus hominis</taxon>
    </lineage>
</organism>